<evidence type="ECO:0000313" key="4">
    <source>
        <dbReference type="Proteomes" id="UP000070133"/>
    </source>
</evidence>
<dbReference type="OrthoDB" id="3501153at2759"/>
<protein>
    <submittedName>
        <fullName evidence="3">Uncharacterized protein</fullName>
    </submittedName>
</protein>
<keyword evidence="2" id="KW-0812">Transmembrane</keyword>
<reference evidence="3 4" key="1">
    <citation type="submission" date="2015-07" db="EMBL/GenBank/DDBJ databases">
        <title>Comparative genomics of the Sigatoka disease complex on banana suggests a link between parallel evolutionary changes in Pseudocercospora fijiensis and Pseudocercospora eumusae and increased virulence on the banana host.</title>
        <authorList>
            <person name="Chang T.-C."/>
            <person name="Salvucci A."/>
            <person name="Crous P.W."/>
            <person name="Stergiopoulos I."/>
        </authorList>
    </citation>
    <scope>NUCLEOTIDE SEQUENCE [LARGE SCALE GENOMIC DNA]</scope>
    <source>
        <strain evidence="3 4">CBS 114824</strain>
    </source>
</reference>
<evidence type="ECO:0000256" key="2">
    <source>
        <dbReference type="SAM" id="Phobius"/>
    </source>
</evidence>
<evidence type="ECO:0000256" key="1">
    <source>
        <dbReference type="SAM" id="MobiDB-lite"/>
    </source>
</evidence>
<feature type="transmembrane region" description="Helical" evidence="2">
    <location>
        <begin position="34"/>
        <end position="58"/>
    </location>
</feature>
<keyword evidence="2" id="KW-1133">Transmembrane helix</keyword>
<evidence type="ECO:0000313" key="3">
    <source>
        <dbReference type="EMBL" id="KXS99685.1"/>
    </source>
</evidence>
<sequence>MDAGKESDFDTSSSSDTLLESQTPNEQQTRPYGFRVWLCVGTLALAIFALTSSLSAIIDSPLRHDLQNSKDGHYQWNATQRYAAPVVGKSCDFSTPAEAREADCVFDALTTSWVPHECADLDLTEQYLRTVSALPQWPFYYDEAGTQEWRDLDLLKSGEWNGHLWVTGRAHKLHCLFAWQRLHQVLLGGKHIDTVVLGPYHTEHCKKVLAGGHHAYADDKVAAYQSIQYRDC</sequence>
<gene>
    <name evidence="3" type="ORF">AC578_9915</name>
</gene>
<feature type="compositionally biased region" description="Low complexity" evidence="1">
    <location>
        <begin position="10"/>
        <end position="21"/>
    </location>
</feature>
<dbReference type="EMBL" id="LFZN01000088">
    <property type="protein sequence ID" value="KXS99685.1"/>
    <property type="molecule type" value="Genomic_DNA"/>
</dbReference>
<accession>A0A139HB71</accession>
<name>A0A139HB71_9PEZI</name>
<dbReference type="PANTHER" id="PTHR35896:SF3">
    <property type="entry name" value="MAJOR FACILITATOR SUPERFAMILY TRANSPORTER"/>
    <property type="match status" value="1"/>
</dbReference>
<dbReference type="AlphaFoldDB" id="A0A139HB71"/>
<keyword evidence="4" id="KW-1185">Reference proteome</keyword>
<dbReference type="STRING" id="321146.A0A139HB71"/>
<dbReference type="PANTHER" id="PTHR35896">
    <property type="entry name" value="IG-LIKE DOMAIN-CONTAINING PROTEIN"/>
    <property type="match status" value="1"/>
</dbReference>
<proteinExistence type="predicted"/>
<dbReference type="Proteomes" id="UP000070133">
    <property type="component" value="Unassembled WGS sequence"/>
</dbReference>
<dbReference type="InterPro" id="IPR053008">
    <property type="entry name" value="Phomopsin_biosynth_assoc"/>
</dbReference>
<comment type="caution">
    <text evidence="3">The sequence shown here is derived from an EMBL/GenBank/DDBJ whole genome shotgun (WGS) entry which is preliminary data.</text>
</comment>
<feature type="region of interest" description="Disordered" evidence="1">
    <location>
        <begin position="1"/>
        <end position="26"/>
    </location>
</feature>
<organism evidence="3 4">
    <name type="scientific">Pseudocercospora eumusae</name>
    <dbReference type="NCBI Taxonomy" id="321146"/>
    <lineage>
        <taxon>Eukaryota</taxon>
        <taxon>Fungi</taxon>
        <taxon>Dikarya</taxon>
        <taxon>Ascomycota</taxon>
        <taxon>Pezizomycotina</taxon>
        <taxon>Dothideomycetes</taxon>
        <taxon>Dothideomycetidae</taxon>
        <taxon>Mycosphaerellales</taxon>
        <taxon>Mycosphaerellaceae</taxon>
        <taxon>Pseudocercospora</taxon>
    </lineage>
</organism>
<keyword evidence="2" id="KW-0472">Membrane</keyword>